<dbReference type="VEuPathDB" id="FungiDB:FOMG_15775"/>
<dbReference type="Gene3D" id="3.40.50.720">
    <property type="entry name" value="NAD(P)-binding Rossmann-like Domain"/>
    <property type="match status" value="1"/>
</dbReference>
<dbReference type="VEuPathDB" id="FungiDB:FOC1_g10000754"/>
<dbReference type="EMBL" id="MRCX01001150">
    <property type="protein sequence ID" value="RKK52610.1"/>
    <property type="molecule type" value="Genomic_DNA"/>
</dbReference>
<keyword evidence="2" id="KW-0521">NADP</keyword>
<reference evidence="4 5" key="1">
    <citation type="journal article" date="2018" name="Sci. Rep.">
        <title>Characterisation of pathogen-specific regions and novel effector candidates in Fusarium oxysporum f. sp. cepae.</title>
        <authorList>
            <person name="Armitage A.D."/>
            <person name="Taylor A."/>
            <person name="Sobczyk M.K."/>
            <person name="Baxter L."/>
            <person name="Greenfield B.P."/>
            <person name="Bates H.J."/>
            <person name="Wilson F."/>
            <person name="Jackson A.C."/>
            <person name="Ott S."/>
            <person name="Harrison R.J."/>
            <person name="Clarkson J.P."/>
        </authorList>
    </citation>
    <scope>NUCLEOTIDE SEQUENCE [LARGE SCALE GENOMIC DNA]</scope>
    <source>
        <strain evidence="4 5">Fo_A13</strain>
    </source>
</reference>
<dbReference type="PANTHER" id="PTHR24320:SF282">
    <property type="entry name" value="WW DOMAIN-CONTAINING OXIDOREDUCTASE"/>
    <property type="match status" value="1"/>
</dbReference>
<dbReference type="PRINTS" id="PR00081">
    <property type="entry name" value="GDHRDH"/>
</dbReference>
<dbReference type="VEuPathDB" id="FungiDB:FOIG_16255"/>
<dbReference type="InterPro" id="IPR036291">
    <property type="entry name" value="NAD(P)-bd_dom_sf"/>
</dbReference>
<proteinExistence type="inferred from homology"/>
<dbReference type="VEuPathDB" id="FungiDB:FOC4_g10012149"/>
<dbReference type="Proteomes" id="UP000285084">
    <property type="component" value="Unassembled WGS sequence"/>
</dbReference>
<dbReference type="AlphaFoldDB" id="A0A420M6Z0"/>
<evidence type="ECO:0000313" key="5">
    <source>
        <dbReference type="Proteomes" id="UP000285084"/>
    </source>
</evidence>
<protein>
    <recommendedName>
        <fullName evidence="6">Oxidoreductase</fullName>
    </recommendedName>
</protein>
<evidence type="ECO:0008006" key="6">
    <source>
        <dbReference type="Google" id="ProtNLM"/>
    </source>
</evidence>
<dbReference type="PANTHER" id="PTHR24320">
    <property type="entry name" value="RETINOL DEHYDROGENASE"/>
    <property type="match status" value="1"/>
</dbReference>
<dbReference type="SUPFAM" id="SSF51735">
    <property type="entry name" value="NAD(P)-binding Rossmann-fold domains"/>
    <property type="match status" value="1"/>
</dbReference>
<evidence type="ECO:0000256" key="3">
    <source>
        <dbReference type="ARBA" id="ARBA00023002"/>
    </source>
</evidence>
<accession>A0A420M6Z0</accession>
<dbReference type="VEuPathDB" id="FungiDB:FOZG_13424"/>
<keyword evidence="3" id="KW-0560">Oxidoreductase</keyword>
<evidence type="ECO:0000256" key="1">
    <source>
        <dbReference type="ARBA" id="ARBA00006484"/>
    </source>
</evidence>
<evidence type="ECO:0000313" key="4">
    <source>
        <dbReference type="EMBL" id="RKK52610.1"/>
    </source>
</evidence>
<dbReference type="InterPro" id="IPR002347">
    <property type="entry name" value="SDR_fam"/>
</dbReference>
<sequence length="306" mass="32980">MPSFNPNRDIPDLSGKVILVTGGNNGLGKETILQLSKHNPAHIFLGARSEAKALSAIDEIRKAVPKAANITFLQLDLASLESVKKAALSFLAQSSQLHLLINNAGIMATPPGTTTDGYEEQFGTNHMGHALLTKLLLPALKKTVAATSPPQDVRVITLSSLSEGWAPPEETYSFDKLKTDFASISTTARYGISKIANVHYAAELARRHPEIRSISVHPGLVNTGLTSNLTIARPYLKPILPIVGLFVTQVAAGAKNQLWAATSQDAKSGEFYHPVGVAGKGSKLSKDEKLAKELWEWTDEELARFL</sequence>
<dbReference type="VEuPathDB" id="FungiDB:FOXG_08732"/>
<gene>
    <name evidence="4" type="ORF">BFJ69_g17876</name>
</gene>
<evidence type="ECO:0000256" key="2">
    <source>
        <dbReference type="ARBA" id="ARBA00022857"/>
    </source>
</evidence>
<dbReference type="VEuPathDB" id="FungiDB:HZS61_011391"/>
<organism evidence="4 5">
    <name type="scientific">Fusarium oxysporum</name>
    <name type="common">Fusarium vascular wilt</name>
    <dbReference type="NCBI Taxonomy" id="5507"/>
    <lineage>
        <taxon>Eukaryota</taxon>
        <taxon>Fungi</taxon>
        <taxon>Dikarya</taxon>
        <taxon>Ascomycota</taxon>
        <taxon>Pezizomycotina</taxon>
        <taxon>Sordariomycetes</taxon>
        <taxon>Hypocreomycetidae</taxon>
        <taxon>Hypocreales</taxon>
        <taxon>Nectriaceae</taxon>
        <taxon>Fusarium</taxon>
        <taxon>Fusarium oxysporum species complex</taxon>
    </lineage>
</organism>
<comment type="similarity">
    <text evidence="1">Belongs to the short-chain dehydrogenases/reductases (SDR) family.</text>
</comment>
<comment type="caution">
    <text evidence="4">The sequence shown here is derived from an EMBL/GenBank/DDBJ whole genome shotgun (WGS) entry which is preliminary data.</text>
</comment>
<name>A0A420M6Z0_FUSOX</name>
<dbReference type="GO" id="GO:0016491">
    <property type="term" value="F:oxidoreductase activity"/>
    <property type="evidence" value="ECO:0007669"/>
    <property type="project" value="UniProtKB-KW"/>
</dbReference>
<dbReference type="Pfam" id="PF00106">
    <property type="entry name" value="adh_short"/>
    <property type="match status" value="1"/>
</dbReference>